<evidence type="ECO:0000256" key="2">
    <source>
        <dbReference type="ARBA" id="ARBA00008954"/>
    </source>
</evidence>
<dbReference type="EMBL" id="CP069370">
    <property type="protein sequence ID" value="QYZ70737.1"/>
    <property type="molecule type" value="Genomic_DNA"/>
</dbReference>
<dbReference type="InterPro" id="IPR015421">
    <property type="entry name" value="PyrdxlP-dep_Trfase_major"/>
</dbReference>
<proteinExistence type="inferred from homology"/>
<dbReference type="PROSITE" id="PS00600">
    <property type="entry name" value="AA_TRANSFER_CLASS_3"/>
    <property type="match status" value="1"/>
</dbReference>
<dbReference type="RefSeq" id="WP_220662954.1">
    <property type="nucleotide sequence ID" value="NZ_CP069370.1"/>
</dbReference>
<evidence type="ECO:0000256" key="1">
    <source>
        <dbReference type="ARBA" id="ARBA00001933"/>
    </source>
</evidence>
<name>A0A8G1ECR8_9RHOB</name>
<dbReference type="InterPro" id="IPR015424">
    <property type="entry name" value="PyrdxlP-dep_Trfase"/>
</dbReference>
<reference evidence="6" key="1">
    <citation type="submission" date="2021-02" db="EMBL/GenBank/DDBJ databases">
        <title>Rhodobacter shimadae sp. nov., an aerobic anoxygenic phototrophic bacterium isolated from a hot spring.</title>
        <authorList>
            <person name="Muramatsu S."/>
            <person name="Haruta S."/>
            <person name="Hirose S."/>
            <person name="Hanada S."/>
        </authorList>
    </citation>
    <scope>NUCLEOTIDE SEQUENCE</scope>
    <source>
        <strain evidence="6">N10</strain>
    </source>
</reference>
<evidence type="ECO:0000256" key="3">
    <source>
        <dbReference type="ARBA" id="ARBA00022576"/>
    </source>
</evidence>
<comment type="similarity">
    <text evidence="2 5">Belongs to the class-III pyridoxal-phosphate-dependent aminotransferase family.</text>
</comment>
<sequence length="452" mass="48733">MTTPDRRNARSHLFYQTDHPRPVLDRAEGIYMWDTDGNRFIDGSSGAMVCNIGHSNPHVLDAMRRQMDKSTFGYRLHFVTEASEALAAKTASLAWPGMDRVFFVSGGSEAVESAVKLARQYALAIGQASRWKVISRFPSYHGCTLGALAITGYDSLADPFLPMMQVMPKVPAPRAWLDGFNPDDPATGRYYADLLDQKIRAEGPDTVLAFILEPVGGASTGALVPPAGYMEAVREVCDRHGVLLIHDEVMSGGGRTGKFFGAQNWTAAPDILAVSKGFGAGYVPLGAMVARGDLVDAVLAKGGFAHGFTYAGNPLACATGLAVIEEIERQDMMANASSTGALLKAELTRLMDRFPFIGDVRGMGMLLAFELVADRDTKEPLPPALKAFDKLTEQAYSRGLIIYPRRSRGGYAGDHLLVAPPMITTPAQVGEIMDRLEPALAAFAKECDLPTA</sequence>
<keyword evidence="3 6" id="KW-0032">Aminotransferase</keyword>
<evidence type="ECO:0000256" key="4">
    <source>
        <dbReference type="ARBA" id="ARBA00022898"/>
    </source>
</evidence>
<keyword evidence="7" id="KW-1185">Reference proteome</keyword>
<dbReference type="SUPFAM" id="SSF53383">
    <property type="entry name" value="PLP-dependent transferases"/>
    <property type="match status" value="1"/>
</dbReference>
<dbReference type="GO" id="GO:0008483">
    <property type="term" value="F:transaminase activity"/>
    <property type="evidence" value="ECO:0007669"/>
    <property type="project" value="UniProtKB-KW"/>
</dbReference>
<dbReference type="Pfam" id="PF00202">
    <property type="entry name" value="Aminotran_3"/>
    <property type="match status" value="1"/>
</dbReference>
<dbReference type="InterPro" id="IPR049704">
    <property type="entry name" value="Aminotrans_3_PPA_site"/>
</dbReference>
<evidence type="ECO:0000313" key="6">
    <source>
        <dbReference type="EMBL" id="QYZ70737.1"/>
    </source>
</evidence>
<dbReference type="Gene3D" id="3.40.640.10">
    <property type="entry name" value="Type I PLP-dependent aspartate aminotransferase-like (Major domain)"/>
    <property type="match status" value="1"/>
</dbReference>
<dbReference type="Proteomes" id="UP000826300">
    <property type="component" value="Chromosome"/>
</dbReference>
<dbReference type="CDD" id="cd00610">
    <property type="entry name" value="OAT_like"/>
    <property type="match status" value="1"/>
</dbReference>
<evidence type="ECO:0000256" key="5">
    <source>
        <dbReference type="RuleBase" id="RU003560"/>
    </source>
</evidence>
<accession>A0A8G1ECR8</accession>
<dbReference type="FunFam" id="3.40.640.10:FF:000004">
    <property type="entry name" value="Acetylornithine aminotransferase"/>
    <property type="match status" value="1"/>
</dbReference>
<dbReference type="InterPro" id="IPR005814">
    <property type="entry name" value="Aminotrans_3"/>
</dbReference>
<evidence type="ECO:0000313" key="7">
    <source>
        <dbReference type="Proteomes" id="UP000826300"/>
    </source>
</evidence>
<dbReference type="KEGG" id="nsm:JO391_04275"/>
<dbReference type="AlphaFoldDB" id="A0A8G1ECR8"/>
<dbReference type="PANTHER" id="PTHR43094">
    <property type="entry name" value="AMINOTRANSFERASE"/>
    <property type="match status" value="1"/>
</dbReference>
<keyword evidence="3 6" id="KW-0808">Transferase</keyword>
<dbReference type="PANTHER" id="PTHR43094:SF1">
    <property type="entry name" value="AMINOTRANSFERASE CLASS-III"/>
    <property type="match status" value="1"/>
</dbReference>
<comment type="cofactor">
    <cofactor evidence="1">
        <name>pyridoxal 5'-phosphate</name>
        <dbReference type="ChEBI" id="CHEBI:597326"/>
    </cofactor>
</comment>
<dbReference type="Gene3D" id="3.90.1150.10">
    <property type="entry name" value="Aspartate Aminotransferase, domain 1"/>
    <property type="match status" value="1"/>
</dbReference>
<dbReference type="InterPro" id="IPR015422">
    <property type="entry name" value="PyrdxlP-dep_Trfase_small"/>
</dbReference>
<dbReference type="GO" id="GO:0030170">
    <property type="term" value="F:pyridoxal phosphate binding"/>
    <property type="evidence" value="ECO:0007669"/>
    <property type="project" value="InterPro"/>
</dbReference>
<gene>
    <name evidence="6" type="ORF">JO391_04275</name>
</gene>
<protein>
    <submittedName>
        <fullName evidence="6">Aspartate aminotransferase family protein</fullName>
    </submittedName>
</protein>
<organism evidence="6 7">
    <name type="scientific">Neotabrizicola shimadae</name>
    <dbReference type="NCBI Taxonomy" id="2807096"/>
    <lineage>
        <taxon>Bacteria</taxon>
        <taxon>Pseudomonadati</taxon>
        <taxon>Pseudomonadota</taxon>
        <taxon>Alphaproteobacteria</taxon>
        <taxon>Rhodobacterales</taxon>
        <taxon>Paracoccaceae</taxon>
        <taxon>Neotabrizicola</taxon>
    </lineage>
</organism>
<keyword evidence="4 5" id="KW-0663">Pyridoxal phosphate</keyword>